<dbReference type="RefSeq" id="XP_002909748.1">
    <property type="nucleotide sequence ID" value="XM_002909702.1"/>
</dbReference>
<keyword evidence="1" id="KW-0812">Transmembrane</keyword>
<evidence type="ECO:0000313" key="2">
    <source>
        <dbReference type="EMBL" id="EEY63459.1"/>
    </source>
</evidence>
<accession>D0RMI2</accession>
<evidence type="ECO:0000313" key="3">
    <source>
        <dbReference type="Proteomes" id="UP000006643"/>
    </source>
</evidence>
<gene>
    <name evidence="2" type="ORF">PITG_22556</name>
</gene>
<keyword evidence="1" id="KW-1133">Transmembrane helix</keyword>
<dbReference type="AlphaFoldDB" id="D0RMI2"/>
<keyword evidence="3" id="KW-1185">Reference proteome</keyword>
<sequence>LACVGTRAADFAVLLRRYSAFGQTWVAVRSHVPTEEKAAVHVEGDVQDSAMQTVPSTYCHGLDGLQTCASDRHGVLHHADPHYHSGMGGVNTHDQIHLQRYSIQRCVAFKNYYCQRFLAFIDMALVNGFILHTMVMKRKGKRAPTYAEYMRQLHVELLAVTAISFRTNQHAEDLASVPNGNLDHVLRALMNYTRLNSARAKGRAKLDSISANHGDAVTHLENSDHFEQEINTEMVAHRAICKLAQLRA</sequence>
<evidence type="ECO:0000256" key="1">
    <source>
        <dbReference type="SAM" id="Phobius"/>
    </source>
</evidence>
<dbReference type="GeneID" id="9468030"/>
<feature type="transmembrane region" description="Helical" evidence="1">
    <location>
        <begin position="117"/>
        <end position="135"/>
    </location>
</feature>
<name>D0RMI2_PHYIT</name>
<dbReference type="OrthoDB" id="128286at2759"/>
<dbReference type="HOGENOM" id="CLU_1122549_0_0_1"/>
<dbReference type="Proteomes" id="UP000006643">
    <property type="component" value="Unassembled WGS sequence"/>
</dbReference>
<dbReference type="InParanoid" id="D0RMI2"/>
<dbReference type="PANTHER" id="PTHR46599">
    <property type="entry name" value="PIGGYBAC TRANSPOSABLE ELEMENT-DERIVED PROTEIN 4"/>
    <property type="match status" value="1"/>
</dbReference>
<feature type="non-terminal residue" evidence="2">
    <location>
        <position position="248"/>
    </location>
</feature>
<organism evidence="2 3">
    <name type="scientific">Phytophthora infestans (strain T30-4)</name>
    <name type="common">Potato late blight agent</name>
    <dbReference type="NCBI Taxonomy" id="403677"/>
    <lineage>
        <taxon>Eukaryota</taxon>
        <taxon>Sar</taxon>
        <taxon>Stramenopiles</taxon>
        <taxon>Oomycota</taxon>
        <taxon>Peronosporomycetes</taxon>
        <taxon>Peronosporales</taxon>
        <taxon>Peronosporaceae</taxon>
        <taxon>Phytophthora</taxon>
    </lineage>
</organism>
<dbReference type="EMBL" id="GG691450">
    <property type="protein sequence ID" value="EEY63459.1"/>
    <property type="molecule type" value="Genomic_DNA"/>
</dbReference>
<dbReference type="eggNOG" id="ENOG502RY1K">
    <property type="taxonomic scope" value="Eukaryota"/>
</dbReference>
<keyword evidence="1" id="KW-0472">Membrane</keyword>
<dbReference type="VEuPathDB" id="FungiDB:PITG_22556"/>
<dbReference type="KEGG" id="pif:PITG_22556"/>
<protein>
    <recommendedName>
        <fullName evidence="4">PiggyBac transposable element-derived protein domain-containing protein</fullName>
    </recommendedName>
</protein>
<evidence type="ECO:0008006" key="4">
    <source>
        <dbReference type="Google" id="ProtNLM"/>
    </source>
</evidence>
<dbReference type="PANTHER" id="PTHR46599:SF3">
    <property type="entry name" value="PIGGYBAC TRANSPOSABLE ELEMENT-DERIVED PROTEIN 4"/>
    <property type="match status" value="1"/>
</dbReference>
<reference evidence="3" key="1">
    <citation type="journal article" date="2009" name="Nature">
        <title>Genome sequence and analysis of the Irish potato famine pathogen Phytophthora infestans.</title>
        <authorList>
            <consortium name="The Broad Institute Genome Sequencing Platform"/>
            <person name="Haas B.J."/>
            <person name="Kamoun S."/>
            <person name="Zody M.C."/>
            <person name="Jiang R.H."/>
            <person name="Handsaker R.E."/>
            <person name="Cano L.M."/>
            <person name="Grabherr M."/>
            <person name="Kodira C.D."/>
            <person name="Raffaele S."/>
            <person name="Torto-Alalibo T."/>
            <person name="Bozkurt T.O."/>
            <person name="Ah-Fong A.M."/>
            <person name="Alvarado L."/>
            <person name="Anderson V.L."/>
            <person name="Armstrong M.R."/>
            <person name="Avrova A."/>
            <person name="Baxter L."/>
            <person name="Beynon J."/>
            <person name="Boevink P.C."/>
            <person name="Bollmann S.R."/>
            <person name="Bos J.I."/>
            <person name="Bulone V."/>
            <person name="Cai G."/>
            <person name="Cakir C."/>
            <person name="Carrington J.C."/>
            <person name="Chawner M."/>
            <person name="Conti L."/>
            <person name="Costanzo S."/>
            <person name="Ewan R."/>
            <person name="Fahlgren N."/>
            <person name="Fischbach M.A."/>
            <person name="Fugelstad J."/>
            <person name="Gilroy E.M."/>
            <person name="Gnerre S."/>
            <person name="Green P.J."/>
            <person name="Grenville-Briggs L.J."/>
            <person name="Griffith J."/>
            <person name="Grunwald N.J."/>
            <person name="Horn K."/>
            <person name="Horner N.R."/>
            <person name="Hu C.H."/>
            <person name="Huitema E."/>
            <person name="Jeong D.H."/>
            <person name="Jones A.M."/>
            <person name="Jones J.D."/>
            <person name="Jones R.W."/>
            <person name="Karlsson E.K."/>
            <person name="Kunjeti S.G."/>
            <person name="Lamour K."/>
            <person name="Liu Z."/>
            <person name="Ma L."/>
            <person name="Maclean D."/>
            <person name="Chibucos M.C."/>
            <person name="McDonald H."/>
            <person name="McWalters J."/>
            <person name="Meijer H.J."/>
            <person name="Morgan W."/>
            <person name="Morris P.F."/>
            <person name="Munro C.A."/>
            <person name="O'Neill K."/>
            <person name="Ospina-Giraldo M."/>
            <person name="Pinzon A."/>
            <person name="Pritchard L."/>
            <person name="Ramsahoye B."/>
            <person name="Ren Q."/>
            <person name="Restrepo S."/>
            <person name="Roy S."/>
            <person name="Sadanandom A."/>
            <person name="Savidor A."/>
            <person name="Schornack S."/>
            <person name="Schwartz D.C."/>
            <person name="Schumann U.D."/>
            <person name="Schwessinger B."/>
            <person name="Seyer L."/>
            <person name="Sharpe T."/>
            <person name="Silvar C."/>
            <person name="Song J."/>
            <person name="Studholme D.J."/>
            <person name="Sykes S."/>
            <person name="Thines M."/>
            <person name="van de Vondervoort P.J."/>
            <person name="Phuntumart V."/>
            <person name="Wawra S."/>
            <person name="Weide R."/>
            <person name="Win J."/>
            <person name="Young C."/>
            <person name="Zhou S."/>
            <person name="Fry W."/>
            <person name="Meyers B.C."/>
            <person name="van West P."/>
            <person name="Ristaino J."/>
            <person name="Govers F."/>
            <person name="Birch P.R."/>
            <person name="Whisson S.C."/>
            <person name="Judelson H.S."/>
            <person name="Nusbaum C."/>
        </authorList>
    </citation>
    <scope>NUCLEOTIDE SEQUENCE [LARGE SCALE GENOMIC DNA]</scope>
    <source>
        <strain evidence="3">T30-4</strain>
    </source>
</reference>
<proteinExistence type="predicted"/>